<dbReference type="EMBL" id="CP001615">
    <property type="protein sequence ID" value="ACQ71052.1"/>
    <property type="molecule type" value="Genomic_DNA"/>
</dbReference>
<dbReference type="KEGG" id="eat:EAT1b_2129"/>
<gene>
    <name evidence="1" type="ordered locus">EAT1b_2129</name>
</gene>
<dbReference type="RefSeq" id="WP_015880611.1">
    <property type="nucleotide sequence ID" value="NC_012673.1"/>
</dbReference>
<dbReference type="AlphaFoldDB" id="C4L1M0"/>
<accession>C4L1M0</accession>
<proteinExistence type="predicted"/>
<reference evidence="1 2" key="1">
    <citation type="journal article" date="2011" name="J. Bacteriol.">
        <title>Complete genome sequence of the Thermophilic Bacterium Exiguobacterium sp. AT1b.</title>
        <authorList>
            <person name="Vishnivetskaya T.A."/>
            <person name="Lucas S."/>
            <person name="Copeland A."/>
            <person name="Lapidus A."/>
            <person name="Glavina Del Rio T."/>
            <person name="Dalin E."/>
            <person name="Tice H."/>
            <person name="Bruce D.C."/>
            <person name="Goodwin L.A."/>
            <person name="Pitluck S."/>
            <person name="Saunders E."/>
            <person name="Brettin T."/>
            <person name="Detter C."/>
            <person name="Han C."/>
            <person name="Larimer F."/>
            <person name="Land M.L."/>
            <person name="Hauser L.J."/>
            <person name="Kyrpides N.C."/>
            <person name="Ovchinnikova G."/>
            <person name="Kathariou S."/>
            <person name="Ramaley R.F."/>
            <person name="Rodrigues D.F."/>
            <person name="Hendrix C."/>
            <person name="Richardson P."/>
            <person name="Tiedje J.M."/>
        </authorList>
    </citation>
    <scope>NUCLEOTIDE SEQUENCE [LARGE SCALE GENOMIC DNA]</scope>
    <source>
        <strain evidence="2">ATCC BAA-1283 / AT1b</strain>
    </source>
</reference>
<evidence type="ECO:0000313" key="1">
    <source>
        <dbReference type="EMBL" id="ACQ71052.1"/>
    </source>
</evidence>
<keyword evidence="2" id="KW-1185">Reference proteome</keyword>
<dbReference type="STRING" id="360911.EAT1b_2129"/>
<organism evidence="1 2">
    <name type="scientific">Exiguobacterium sp. (strain ATCC BAA-1283 / AT1b)</name>
    <dbReference type="NCBI Taxonomy" id="360911"/>
    <lineage>
        <taxon>Bacteria</taxon>
        <taxon>Bacillati</taxon>
        <taxon>Bacillota</taxon>
        <taxon>Bacilli</taxon>
        <taxon>Bacillales</taxon>
        <taxon>Bacillales Family XII. Incertae Sedis</taxon>
        <taxon>Exiguobacterium</taxon>
    </lineage>
</organism>
<sequence>MNQYYLTEWRALTKATEVTLHLYTVPLKDPSSRNTQGGKLIFHLNKLNNFQPMVFSISTLLHLRKSNNGETRRFFNMRRVRSVHHGMSSEHYLNVC</sequence>
<evidence type="ECO:0000313" key="2">
    <source>
        <dbReference type="Proteomes" id="UP000000716"/>
    </source>
</evidence>
<dbReference type="HOGENOM" id="CLU_2355550_0_0_9"/>
<protein>
    <submittedName>
        <fullName evidence="1">Uncharacterized protein</fullName>
    </submittedName>
</protein>
<dbReference type="Proteomes" id="UP000000716">
    <property type="component" value="Chromosome"/>
</dbReference>
<name>C4L1M0_EXISA</name>